<keyword evidence="2" id="KW-0413">Isomerase</keyword>
<dbReference type="EMBL" id="SLZZ01000015">
    <property type="protein sequence ID" value="TCS77735.1"/>
    <property type="molecule type" value="Genomic_DNA"/>
</dbReference>
<dbReference type="NCBIfam" id="TIGR00689">
    <property type="entry name" value="rpiB_lacA_lacB"/>
    <property type="match status" value="1"/>
</dbReference>
<evidence type="ECO:0000313" key="2">
    <source>
        <dbReference type="EMBL" id="TCS77735.1"/>
    </source>
</evidence>
<dbReference type="GO" id="GO:0009052">
    <property type="term" value="P:pentose-phosphate shunt, non-oxidative branch"/>
    <property type="evidence" value="ECO:0007669"/>
    <property type="project" value="TreeGrafter"/>
</dbReference>
<comment type="caution">
    <text evidence="2">The sequence shown here is derived from an EMBL/GenBank/DDBJ whole genome shotgun (WGS) entry which is preliminary data.</text>
</comment>
<reference evidence="2 3" key="1">
    <citation type="submission" date="2019-03" db="EMBL/GenBank/DDBJ databases">
        <title>Genomic Encyclopedia of Type Strains, Phase IV (KMG-IV): sequencing the most valuable type-strain genomes for metagenomic binning, comparative biology and taxonomic classification.</title>
        <authorList>
            <person name="Goeker M."/>
        </authorList>
    </citation>
    <scope>NUCLEOTIDE SEQUENCE [LARGE SCALE GENOMIC DNA]</scope>
    <source>
        <strain evidence="2 3">DSM 29489</strain>
    </source>
</reference>
<dbReference type="Proteomes" id="UP000295726">
    <property type="component" value="Unassembled WGS sequence"/>
</dbReference>
<dbReference type="Gene3D" id="3.40.1400.10">
    <property type="entry name" value="Sugar-phosphate isomerase, RpiB/LacA/LacB"/>
    <property type="match status" value="1"/>
</dbReference>
<dbReference type="GO" id="GO:0019316">
    <property type="term" value="P:D-allose catabolic process"/>
    <property type="evidence" value="ECO:0007669"/>
    <property type="project" value="TreeGrafter"/>
</dbReference>
<protein>
    <submittedName>
        <fullName evidence="2">Ribose 5-phosphate isomerase B</fullName>
    </submittedName>
</protein>
<comment type="similarity">
    <text evidence="1">Belongs to the LacAB/RpiB family.</text>
</comment>
<sequence>MKIIIGADPSGFELKNAIKKDLIKKGYEITDIDPDNPVLFQEAAKAVARGVQSKEYERGIAICGTGMGVSIICNKHRGVYAALCESLYQAKRAKAVNNTNVLCMGGFIIGNEMGIEMANAWLEAEHMSGLTPEMAKIVEKEYDQLVEFEKTVYPNECISQ</sequence>
<name>A0A4R3K4V5_9FIRM</name>
<dbReference type="RefSeq" id="WP_165920920.1">
    <property type="nucleotide sequence ID" value="NZ_DAIPCY010000082.1"/>
</dbReference>
<dbReference type="SUPFAM" id="SSF89623">
    <property type="entry name" value="Ribose/Galactose isomerase RpiB/AlsB"/>
    <property type="match status" value="1"/>
</dbReference>
<dbReference type="PIRSF" id="PIRSF005384">
    <property type="entry name" value="RpiB_LacA_B"/>
    <property type="match status" value="1"/>
</dbReference>
<organism evidence="2 3">
    <name type="scientific">Muricomes intestini</name>
    <dbReference type="NCBI Taxonomy" id="1796634"/>
    <lineage>
        <taxon>Bacteria</taxon>
        <taxon>Bacillati</taxon>
        <taxon>Bacillota</taxon>
        <taxon>Clostridia</taxon>
        <taxon>Lachnospirales</taxon>
        <taxon>Lachnospiraceae</taxon>
        <taxon>Muricomes</taxon>
    </lineage>
</organism>
<evidence type="ECO:0000256" key="1">
    <source>
        <dbReference type="ARBA" id="ARBA00008754"/>
    </source>
</evidence>
<dbReference type="GO" id="GO:0004751">
    <property type="term" value="F:ribose-5-phosphate isomerase activity"/>
    <property type="evidence" value="ECO:0007669"/>
    <property type="project" value="TreeGrafter"/>
</dbReference>
<dbReference type="PANTHER" id="PTHR30345:SF0">
    <property type="entry name" value="DNA DAMAGE-REPAIR_TOLERATION PROTEIN DRT102"/>
    <property type="match status" value="1"/>
</dbReference>
<dbReference type="InterPro" id="IPR036569">
    <property type="entry name" value="RpiB_LacA_LacB_sf"/>
</dbReference>
<evidence type="ECO:0000313" key="3">
    <source>
        <dbReference type="Proteomes" id="UP000295726"/>
    </source>
</evidence>
<accession>A0A4R3K4V5</accession>
<proteinExistence type="inferred from homology"/>
<dbReference type="PANTHER" id="PTHR30345">
    <property type="entry name" value="RIBOSE-5-PHOSPHATE ISOMERASE B"/>
    <property type="match status" value="1"/>
</dbReference>
<keyword evidence="3" id="KW-1185">Reference proteome</keyword>
<dbReference type="Pfam" id="PF02502">
    <property type="entry name" value="LacAB_rpiB"/>
    <property type="match status" value="1"/>
</dbReference>
<dbReference type="AlphaFoldDB" id="A0A4R3K4V5"/>
<gene>
    <name evidence="2" type="ORF">EDD59_11554</name>
</gene>
<dbReference type="InterPro" id="IPR003500">
    <property type="entry name" value="RpiB_LacA_LacB"/>
</dbReference>